<evidence type="ECO:0008006" key="4">
    <source>
        <dbReference type="Google" id="ProtNLM"/>
    </source>
</evidence>
<keyword evidence="3" id="KW-1185">Reference proteome</keyword>
<dbReference type="RefSeq" id="WP_019151205.1">
    <property type="nucleotide sequence ID" value="NZ_CP102252.1"/>
</dbReference>
<feature type="transmembrane region" description="Helical" evidence="1">
    <location>
        <begin position="12"/>
        <end position="32"/>
    </location>
</feature>
<keyword evidence="1" id="KW-1133">Transmembrane helix</keyword>
<gene>
    <name evidence="2" type="ORF">NQ519_10480</name>
</gene>
<sequence length="183" mass="20693">MEKKRMPLQHKIIFGYIILVAVIGSMIAILIYERRQMREVEGSVARLWRMYEDIHIAHRHVTGLALQGEAAAGWSDAERDKYHTHRMRTDSMLGVLGQRYSTIIPGGEIDTLRRFLAEKDTILVAIMETHREQWKRAAMGKRLAKDLPGAVKEATRRGSEKTEVLIATVAESELSGSVITEPG</sequence>
<dbReference type="Proteomes" id="UP001058267">
    <property type="component" value="Chromosome"/>
</dbReference>
<evidence type="ECO:0000256" key="1">
    <source>
        <dbReference type="SAM" id="Phobius"/>
    </source>
</evidence>
<reference evidence="2" key="1">
    <citation type="journal article" date="2022" name="Cell">
        <title>Design, construction, and in vivo augmentation of a complex gut microbiome.</title>
        <authorList>
            <person name="Cheng A.G."/>
            <person name="Ho P.Y."/>
            <person name="Aranda-Diaz A."/>
            <person name="Jain S."/>
            <person name="Yu F.B."/>
            <person name="Meng X."/>
            <person name="Wang M."/>
            <person name="Iakiviak M."/>
            <person name="Nagashima K."/>
            <person name="Zhao A."/>
            <person name="Murugkar P."/>
            <person name="Patil A."/>
            <person name="Atabakhsh K."/>
            <person name="Weakley A."/>
            <person name="Yan J."/>
            <person name="Brumbaugh A.R."/>
            <person name="Higginbottom S."/>
            <person name="Dimas A."/>
            <person name="Shiver A.L."/>
            <person name="Deutschbauer A."/>
            <person name="Neff N."/>
            <person name="Sonnenburg J.L."/>
            <person name="Huang K.C."/>
            <person name="Fischbach M.A."/>
        </authorList>
    </citation>
    <scope>NUCLEOTIDE SEQUENCE</scope>
    <source>
        <strain evidence="2">JC50</strain>
    </source>
</reference>
<accession>A0ABY5V3M4</accession>
<keyword evidence="1" id="KW-0812">Transmembrane</keyword>
<keyword evidence="1" id="KW-0472">Membrane</keyword>
<evidence type="ECO:0000313" key="2">
    <source>
        <dbReference type="EMBL" id="UWN64190.1"/>
    </source>
</evidence>
<proteinExistence type="predicted"/>
<name>A0ABY5V3M4_9BACT</name>
<evidence type="ECO:0000313" key="3">
    <source>
        <dbReference type="Proteomes" id="UP001058267"/>
    </source>
</evidence>
<dbReference type="EMBL" id="CP102252">
    <property type="protein sequence ID" value="UWN64190.1"/>
    <property type="molecule type" value="Genomic_DNA"/>
</dbReference>
<protein>
    <recommendedName>
        <fullName evidence="4">CHASE3 domain-containing protein</fullName>
    </recommendedName>
</protein>
<organism evidence="2 3">
    <name type="scientific">Alistipes senegalensis JC50</name>
    <dbReference type="NCBI Taxonomy" id="1033732"/>
    <lineage>
        <taxon>Bacteria</taxon>
        <taxon>Pseudomonadati</taxon>
        <taxon>Bacteroidota</taxon>
        <taxon>Bacteroidia</taxon>
        <taxon>Bacteroidales</taxon>
        <taxon>Rikenellaceae</taxon>
        <taxon>Alistipes</taxon>
    </lineage>
</organism>